<dbReference type="PRINTS" id="PR00081">
    <property type="entry name" value="GDHRDH"/>
</dbReference>
<dbReference type="PRINTS" id="PR00080">
    <property type="entry name" value="SDRFAMILY"/>
</dbReference>
<dbReference type="FunFam" id="3.40.50.720:FF:000084">
    <property type="entry name" value="Short-chain dehydrogenase reductase"/>
    <property type="match status" value="1"/>
</dbReference>
<dbReference type="PANTHER" id="PTHR24321">
    <property type="entry name" value="DEHYDROGENASES, SHORT CHAIN"/>
    <property type="match status" value="1"/>
</dbReference>
<proteinExistence type="inferred from homology"/>
<dbReference type="RefSeq" id="WP_172646455.1">
    <property type="nucleotide sequence ID" value="NZ_JAFICZ010000001.1"/>
</dbReference>
<dbReference type="GO" id="GO:0016491">
    <property type="term" value="F:oxidoreductase activity"/>
    <property type="evidence" value="ECO:0007669"/>
    <property type="project" value="UniProtKB-KW"/>
</dbReference>
<reference evidence="3" key="1">
    <citation type="submission" date="2021-02" db="EMBL/GenBank/DDBJ databases">
        <title>Genomic Encyclopedia of Type Strains, Phase IV (KMG-V): Genome sequencing to study the core and pangenomes of soil and plant-associated prokaryotes.</title>
        <authorList>
            <person name="Whitman W."/>
        </authorList>
    </citation>
    <scope>NUCLEOTIDE SEQUENCE</scope>
    <source>
        <strain evidence="3">USDA 406</strain>
    </source>
</reference>
<evidence type="ECO:0000256" key="2">
    <source>
        <dbReference type="ARBA" id="ARBA00023002"/>
    </source>
</evidence>
<dbReference type="InterPro" id="IPR036291">
    <property type="entry name" value="NAD(P)-bd_dom_sf"/>
</dbReference>
<dbReference type="EMBL" id="JAFICZ010000001">
    <property type="protein sequence ID" value="MBP1292914.1"/>
    <property type="molecule type" value="Genomic_DNA"/>
</dbReference>
<dbReference type="PROSITE" id="PS00061">
    <property type="entry name" value="ADH_SHORT"/>
    <property type="match status" value="1"/>
</dbReference>
<dbReference type="NCBIfam" id="NF005559">
    <property type="entry name" value="PRK07231.1"/>
    <property type="match status" value="1"/>
</dbReference>
<gene>
    <name evidence="3" type="ORF">JOH49_002667</name>
</gene>
<dbReference type="CDD" id="cd05233">
    <property type="entry name" value="SDR_c"/>
    <property type="match status" value="1"/>
</dbReference>
<organism evidence="3 4">
    <name type="scientific">Bradyrhizobium elkanii</name>
    <dbReference type="NCBI Taxonomy" id="29448"/>
    <lineage>
        <taxon>Bacteria</taxon>
        <taxon>Pseudomonadati</taxon>
        <taxon>Pseudomonadota</taxon>
        <taxon>Alphaproteobacteria</taxon>
        <taxon>Hyphomicrobiales</taxon>
        <taxon>Nitrobacteraceae</taxon>
        <taxon>Bradyrhizobium</taxon>
    </lineage>
</organism>
<comment type="similarity">
    <text evidence="1">Belongs to the short-chain dehydrogenases/reductases (SDR) family.</text>
</comment>
<dbReference type="AlphaFoldDB" id="A0A8I2C2W4"/>
<dbReference type="InterPro" id="IPR020904">
    <property type="entry name" value="Sc_DH/Rdtase_CS"/>
</dbReference>
<evidence type="ECO:0000256" key="1">
    <source>
        <dbReference type="ARBA" id="ARBA00006484"/>
    </source>
</evidence>
<name>A0A8I2C2W4_BRAEL</name>
<dbReference type="InterPro" id="IPR002347">
    <property type="entry name" value="SDR_fam"/>
</dbReference>
<dbReference type="Proteomes" id="UP000673383">
    <property type="component" value="Unassembled WGS sequence"/>
</dbReference>
<evidence type="ECO:0000313" key="4">
    <source>
        <dbReference type="Proteomes" id="UP000673383"/>
    </source>
</evidence>
<accession>A0A8I2C2W4</accession>
<evidence type="ECO:0000313" key="3">
    <source>
        <dbReference type="EMBL" id="MBP1292914.1"/>
    </source>
</evidence>
<dbReference type="PANTHER" id="PTHR24321:SF8">
    <property type="entry name" value="ESTRADIOL 17-BETA-DEHYDROGENASE 8-RELATED"/>
    <property type="match status" value="1"/>
</dbReference>
<dbReference type="SUPFAM" id="SSF51735">
    <property type="entry name" value="NAD(P)-binding Rossmann-fold domains"/>
    <property type="match status" value="1"/>
</dbReference>
<sequence>MAGILDGKAALVTGGGSGIGRATAIAMAREGARVAVSDLSKDGIDETVALINAAGGQSIAIQGDVTDEADVANMVARTVSAFGRIDCAFNNAGVAGRSVGPPGQRIHELTQASVARMFSVNLMGVFLCLKYEIAQMLNQGGGGAIVNTASIAGLVGLATSGHYVATKHGVVGLTKSAAIEYAQDGIRVNCVNPGYIKTPMTRETMDERYDEIIAKVPVRRLGVPEEIAEAVVWMCSDKASFMTGASHVVDGGYSAA</sequence>
<comment type="caution">
    <text evidence="3">The sequence shown here is derived from an EMBL/GenBank/DDBJ whole genome shotgun (WGS) entry which is preliminary data.</text>
</comment>
<keyword evidence="2" id="KW-0560">Oxidoreductase</keyword>
<dbReference type="Pfam" id="PF13561">
    <property type="entry name" value="adh_short_C2"/>
    <property type="match status" value="1"/>
</dbReference>
<protein>
    <submittedName>
        <fullName evidence="3">NAD(P)-dependent dehydrogenase (Short-subunit alcohol dehydrogenase family)</fullName>
    </submittedName>
</protein>
<dbReference type="Gene3D" id="3.40.50.720">
    <property type="entry name" value="NAD(P)-binding Rossmann-like Domain"/>
    <property type="match status" value="1"/>
</dbReference>